<evidence type="ECO:0000313" key="1">
    <source>
        <dbReference type="EMBL" id="KAJ9062294.1"/>
    </source>
</evidence>
<name>A0ACC2SJ43_9FUNG</name>
<dbReference type="EMBL" id="QTSX02005014">
    <property type="protein sequence ID" value="KAJ9062294.1"/>
    <property type="molecule type" value="Genomic_DNA"/>
</dbReference>
<dbReference type="EC" id="1.3.1.88" evidence="1"/>
<proteinExistence type="predicted"/>
<reference evidence="1" key="1">
    <citation type="submission" date="2022-04" db="EMBL/GenBank/DDBJ databases">
        <title>Genome of the entomopathogenic fungus Entomophthora muscae.</title>
        <authorList>
            <person name="Elya C."/>
            <person name="Lovett B.R."/>
            <person name="Lee E."/>
            <person name="Macias A.M."/>
            <person name="Hajek A.E."/>
            <person name="De Bivort B.L."/>
            <person name="Kasson M.T."/>
            <person name="De Fine Licht H.H."/>
            <person name="Stajich J.E."/>
        </authorList>
    </citation>
    <scope>NUCLEOTIDE SEQUENCE</scope>
    <source>
        <strain evidence="1">Berkeley</strain>
    </source>
</reference>
<organism evidence="1 2">
    <name type="scientific">Entomophthora muscae</name>
    <dbReference type="NCBI Taxonomy" id="34485"/>
    <lineage>
        <taxon>Eukaryota</taxon>
        <taxon>Fungi</taxon>
        <taxon>Fungi incertae sedis</taxon>
        <taxon>Zoopagomycota</taxon>
        <taxon>Entomophthoromycotina</taxon>
        <taxon>Entomophthoromycetes</taxon>
        <taxon>Entomophthorales</taxon>
        <taxon>Entomophthoraceae</taxon>
        <taxon>Entomophthora</taxon>
    </lineage>
</organism>
<dbReference type="Proteomes" id="UP001165960">
    <property type="component" value="Unassembled WGS sequence"/>
</dbReference>
<accession>A0ACC2SJ43</accession>
<evidence type="ECO:0000313" key="2">
    <source>
        <dbReference type="Proteomes" id="UP001165960"/>
    </source>
</evidence>
<keyword evidence="2" id="KW-1185">Reference proteome</keyword>
<sequence length="456" mass="51766">MASETNSEDKNIEVKENSEAEMQPILVKSVASKLKGYDFWRTTLGAAKYVVAPMVDQSEFAWRKLTRKYGAELCYTPMYHARMFGDPQTDAYRKDMWGTGPGDRPLIVQFCANDPVQLLTAAKIVEDKCEAVDINLGCPQHIARRGHYGSFLQDDWKLIESMDVKKTIAYAQMLEKAGCQLLTVHGRLREQKGHNTGLADWEQIKQVKQAVSIPVFANGNILYFEDVQKCLDYTGADGVMSAEATLYNPALFSGKIVPIWEIADEYLEICREHKEVNKVVYMRAHLFKLYKPCLSIYTDLRESLGKARTEADFETVVSELNGRLKADAAKENNSVDFTTDEEGIRHYPHWFCQAHVRPPNVHNLRKEDREETHGETESKRKSVQDDTIHANAKARRTSDRLLCHECPNVASSKCPFSMCKQCCLSKYPRDVASENTQNCEIHYARQNTEASVSVAV</sequence>
<gene>
    <name evidence="1" type="primary">DUS1_2</name>
    <name evidence="1" type="ORF">DSO57_1012297</name>
</gene>
<protein>
    <submittedName>
        <fullName evidence="1">tRNA dihydrouridine synthase</fullName>
        <ecNumber evidence="1">1.3.1.88</ecNumber>
    </submittedName>
</protein>
<keyword evidence="1" id="KW-0560">Oxidoreductase</keyword>
<comment type="caution">
    <text evidence="1">The sequence shown here is derived from an EMBL/GenBank/DDBJ whole genome shotgun (WGS) entry which is preliminary data.</text>
</comment>